<comment type="similarity">
    <text evidence="1">Belongs to the low molecular weight phosphotyrosine protein phosphatase family.</text>
</comment>
<keyword evidence="4" id="KW-0904">Protein phosphatase</keyword>
<dbReference type="Gene3D" id="3.40.50.2300">
    <property type="match status" value="1"/>
</dbReference>
<organism evidence="8 9">
    <name type="scientific">Candidatus Protoclostridium stercorigallinarum</name>
    <dbReference type="NCBI Taxonomy" id="2838741"/>
    <lineage>
        <taxon>Bacteria</taxon>
        <taxon>Bacillati</taxon>
        <taxon>Bacillota</taxon>
        <taxon>Clostridia</taxon>
        <taxon>Candidatus Protoclostridium</taxon>
    </lineage>
</organism>
<evidence type="ECO:0000313" key="8">
    <source>
        <dbReference type="EMBL" id="HIW02095.1"/>
    </source>
</evidence>
<sequence>MKSIIFVCHGNICRSPMAEYVMKKLLDEAGIAGVRVISRALHTDALGCNIYSPARRTLDKHGVPYERRQAKMLTKDEYDEADLVVVMDGENYHDAVRRFGGEKVKKLLSFAGDSSDVADPWYTDDFERTYRDIDKGCRALVRLIAARS</sequence>
<dbReference type="AlphaFoldDB" id="A0A9D1PYS5"/>
<evidence type="ECO:0000313" key="9">
    <source>
        <dbReference type="Proteomes" id="UP000823990"/>
    </source>
</evidence>
<dbReference type="SUPFAM" id="SSF52788">
    <property type="entry name" value="Phosphotyrosine protein phosphatases I"/>
    <property type="match status" value="1"/>
</dbReference>
<feature type="active site" description="Proton donor" evidence="6">
    <location>
        <position position="119"/>
    </location>
</feature>
<dbReference type="SMART" id="SM00226">
    <property type="entry name" value="LMWPc"/>
    <property type="match status" value="1"/>
</dbReference>
<feature type="domain" description="Phosphotyrosine protein phosphatase I" evidence="7">
    <location>
        <begin position="2"/>
        <end position="143"/>
    </location>
</feature>
<reference evidence="8" key="1">
    <citation type="journal article" date="2021" name="PeerJ">
        <title>Extensive microbial diversity within the chicken gut microbiome revealed by metagenomics and culture.</title>
        <authorList>
            <person name="Gilroy R."/>
            <person name="Ravi A."/>
            <person name="Getino M."/>
            <person name="Pursley I."/>
            <person name="Horton D.L."/>
            <person name="Alikhan N.F."/>
            <person name="Baker D."/>
            <person name="Gharbi K."/>
            <person name="Hall N."/>
            <person name="Watson M."/>
            <person name="Adriaenssens E.M."/>
            <person name="Foster-Nyarko E."/>
            <person name="Jarju S."/>
            <person name="Secka A."/>
            <person name="Antonio M."/>
            <person name="Oren A."/>
            <person name="Chaudhuri R.R."/>
            <person name="La Ragione R."/>
            <person name="Hildebrand F."/>
            <person name="Pallen M.J."/>
        </authorList>
    </citation>
    <scope>NUCLEOTIDE SEQUENCE</scope>
    <source>
        <strain evidence="8">12435</strain>
    </source>
</reference>
<comment type="caution">
    <text evidence="8">The sequence shown here is derived from an EMBL/GenBank/DDBJ whole genome shotgun (WGS) entry which is preliminary data.</text>
</comment>
<feature type="active site" description="Nucleophile" evidence="6">
    <location>
        <position position="8"/>
    </location>
</feature>
<accession>A0A9D1PYS5</accession>
<evidence type="ECO:0000256" key="5">
    <source>
        <dbReference type="ARBA" id="ARBA00051722"/>
    </source>
</evidence>
<dbReference type="InterPro" id="IPR017867">
    <property type="entry name" value="Tyr_phospatase_low_mol_wt"/>
</dbReference>
<feature type="active site" evidence="6">
    <location>
        <position position="14"/>
    </location>
</feature>
<evidence type="ECO:0000259" key="7">
    <source>
        <dbReference type="SMART" id="SM00226"/>
    </source>
</evidence>
<comment type="catalytic activity">
    <reaction evidence="5">
        <text>O-phospho-L-tyrosyl-[protein] + H2O = L-tyrosyl-[protein] + phosphate</text>
        <dbReference type="Rhea" id="RHEA:10684"/>
        <dbReference type="Rhea" id="RHEA-COMP:10136"/>
        <dbReference type="Rhea" id="RHEA-COMP:20101"/>
        <dbReference type="ChEBI" id="CHEBI:15377"/>
        <dbReference type="ChEBI" id="CHEBI:43474"/>
        <dbReference type="ChEBI" id="CHEBI:46858"/>
        <dbReference type="ChEBI" id="CHEBI:61978"/>
        <dbReference type="EC" id="3.1.3.48"/>
    </reaction>
</comment>
<protein>
    <recommendedName>
        <fullName evidence="2">protein-tyrosine-phosphatase</fullName>
        <ecNumber evidence="2">3.1.3.48</ecNumber>
    </recommendedName>
</protein>
<dbReference type="Pfam" id="PF01451">
    <property type="entry name" value="LMWPc"/>
    <property type="match status" value="1"/>
</dbReference>
<dbReference type="InterPro" id="IPR050438">
    <property type="entry name" value="LMW_PTPase"/>
</dbReference>
<evidence type="ECO:0000256" key="3">
    <source>
        <dbReference type="ARBA" id="ARBA00022801"/>
    </source>
</evidence>
<keyword evidence="3" id="KW-0378">Hydrolase</keyword>
<proteinExistence type="inferred from homology"/>
<dbReference type="Proteomes" id="UP000823990">
    <property type="component" value="Unassembled WGS sequence"/>
</dbReference>
<dbReference type="CDD" id="cd16343">
    <property type="entry name" value="LMWPTP"/>
    <property type="match status" value="1"/>
</dbReference>
<gene>
    <name evidence="8" type="ORF">H9892_02015</name>
</gene>
<reference evidence="8" key="2">
    <citation type="submission" date="2021-04" db="EMBL/GenBank/DDBJ databases">
        <authorList>
            <person name="Gilroy R."/>
        </authorList>
    </citation>
    <scope>NUCLEOTIDE SEQUENCE</scope>
    <source>
        <strain evidence="8">12435</strain>
    </source>
</reference>
<dbReference type="PRINTS" id="PR00719">
    <property type="entry name" value="LMWPTPASE"/>
</dbReference>
<evidence type="ECO:0000256" key="1">
    <source>
        <dbReference type="ARBA" id="ARBA00011063"/>
    </source>
</evidence>
<dbReference type="InterPro" id="IPR023485">
    <property type="entry name" value="Ptyr_pPase"/>
</dbReference>
<dbReference type="PANTHER" id="PTHR11717">
    <property type="entry name" value="LOW MOLECULAR WEIGHT PROTEIN TYROSINE PHOSPHATASE"/>
    <property type="match status" value="1"/>
</dbReference>
<dbReference type="EMBL" id="DXHS01000035">
    <property type="protein sequence ID" value="HIW02095.1"/>
    <property type="molecule type" value="Genomic_DNA"/>
</dbReference>
<dbReference type="EC" id="3.1.3.48" evidence="2"/>
<evidence type="ECO:0000256" key="4">
    <source>
        <dbReference type="ARBA" id="ARBA00022912"/>
    </source>
</evidence>
<dbReference type="GO" id="GO:0004725">
    <property type="term" value="F:protein tyrosine phosphatase activity"/>
    <property type="evidence" value="ECO:0007669"/>
    <property type="project" value="UniProtKB-EC"/>
</dbReference>
<evidence type="ECO:0000256" key="2">
    <source>
        <dbReference type="ARBA" id="ARBA00013064"/>
    </source>
</evidence>
<dbReference type="InterPro" id="IPR036196">
    <property type="entry name" value="Ptyr_pPase_sf"/>
</dbReference>
<name>A0A9D1PYS5_9FIRM</name>
<evidence type="ECO:0000256" key="6">
    <source>
        <dbReference type="PIRSR" id="PIRSR617867-1"/>
    </source>
</evidence>
<dbReference type="PANTHER" id="PTHR11717:SF7">
    <property type="entry name" value="LOW MOLECULAR WEIGHT PHOSPHOTYROSINE PROTEIN PHOSPHATASE"/>
    <property type="match status" value="1"/>
</dbReference>